<gene>
    <name evidence="2" type="ORF">C1SCF055_LOCUS25514</name>
</gene>
<dbReference type="Proteomes" id="UP001152797">
    <property type="component" value="Unassembled WGS sequence"/>
</dbReference>
<dbReference type="Gene3D" id="3.40.50.620">
    <property type="entry name" value="HUPs"/>
    <property type="match status" value="1"/>
</dbReference>
<evidence type="ECO:0000313" key="4">
    <source>
        <dbReference type="EMBL" id="CAL4786606.1"/>
    </source>
</evidence>
<organism evidence="2">
    <name type="scientific">Cladocopium goreaui</name>
    <dbReference type="NCBI Taxonomy" id="2562237"/>
    <lineage>
        <taxon>Eukaryota</taxon>
        <taxon>Sar</taxon>
        <taxon>Alveolata</taxon>
        <taxon>Dinophyceae</taxon>
        <taxon>Suessiales</taxon>
        <taxon>Symbiodiniaceae</taxon>
        <taxon>Cladocopium</taxon>
    </lineage>
</organism>
<dbReference type="PANTHER" id="PTHR30336">
    <property type="entry name" value="INNER MEMBRANE PROTEIN, PROBABLE PERMEASE"/>
    <property type="match status" value="1"/>
</dbReference>
<feature type="domain" description="DUF218" evidence="1">
    <location>
        <begin position="379"/>
        <end position="508"/>
    </location>
</feature>
<dbReference type="EMBL" id="CAMXCT030002608">
    <property type="protein sequence ID" value="CAL4786606.1"/>
    <property type="molecule type" value="Genomic_DNA"/>
</dbReference>
<dbReference type="InterPro" id="IPR051599">
    <property type="entry name" value="Cell_Envelope_Assoc"/>
</dbReference>
<accession>A0A9P1CX09</accession>
<evidence type="ECO:0000313" key="3">
    <source>
        <dbReference type="EMBL" id="CAL1152669.1"/>
    </source>
</evidence>
<dbReference type="GO" id="GO:0005886">
    <property type="term" value="C:plasma membrane"/>
    <property type="evidence" value="ECO:0007669"/>
    <property type="project" value="TreeGrafter"/>
</dbReference>
<dbReference type="CDD" id="cd06259">
    <property type="entry name" value="YdcF-like"/>
    <property type="match status" value="1"/>
</dbReference>
<dbReference type="InterPro" id="IPR008942">
    <property type="entry name" value="ENTH_VHS"/>
</dbReference>
<evidence type="ECO:0000313" key="5">
    <source>
        <dbReference type="Proteomes" id="UP001152797"/>
    </source>
</evidence>
<dbReference type="PANTHER" id="PTHR30336:SF20">
    <property type="entry name" value="DUF218 DOMAIN-CONTAINING PROTEIN"/>
    <property type="match status" value="1"/>
</dbReference>
<keyword evidence="5" id="KW-1185">Reference proteome</keyword>
<sequence>MAAASAAIAAAAGAGFTAPEGDLGVAGVAGVAPMEASQPGEALRPELLAALRAHLLRQNGRERHSVLRAKFGVKQAQLRPYFQVLPAGQDAVVALDEKSTALPLPKVPGPINSSVNEAMQGLAALMGELNCSRVSIGRAMVFCMDRAEHHAALLSRFATTIRVRSVMGLRRTPDQVKETDRIVRRKLPKGKHTKDTLAKINAALAKRKLPILKSQEALVNLRKGLLRRVEAASPAFPLRALLRRFGAAASCIWCPHGRQRMDPAVFIAVDDWRLSTALAEPSLTVTPLARFYLISDVLHNAGCDKPGARHFRDCLQDLLPEALEALGRCYLRRLELPQRKNAEARLLEVLHCWVSWNIFPSLYTKLQAWHFAPAMATFIACLGQALSPDGSVPVTLANRAAVAAELHHRLGARIILSGADVSRVGSSEAQVMKSILTSTPHSVDAQALLLDELACNTIENVRNTLAIIRREAPSVAAGGIKMYLVTSDFHCPRSEFIFRTVFESEGAGEVEIESCPAFSALKDDISDDPKKEMLTDFKLHKIMKDINEWGIFMRLCHENALMVNKMQSWLREYGVEKQNPKHFDRALKQLAELVEQARRGDYGKT</sequence>
<protein>
    <submittedName>
        <fullName evidence="4">Catechol O-methyltransferase</fullName>
    </submittedName>
</protein>
<dbReference type="Gene3D" id="1.25.40.90">
    <property type="match status" value="1"/>
</dbReference>
<name>A0A9P1CX09_9DINO</name>
<dbReference type="AlphaFoldDB" id="A0A9P1CX09"/>
<evidence type="ECO:0000313" key="2">
    <source>
        <dbReference type="EMBL" id="CAI3999294.1"/>
    </source>
</evidence>
<dbReference type="OrthoDB" id="412880at2759"/>
<proteinExistence type="predicted"/>
<dbReference type="Pfam" id="PF02698">
    <property type="entry name" value="DUF218"/>
    <property type="match status" value="1"/>
</dbReference>
<dbReference type="EMBL" id="CAMXCT010002608">
    <property type="protein sequence ID" value="CAI3999294.1"/>
    <property type="molecule type" value="Genomic_DNA"/>
</dbReference>
<evidence type="ECO:0000259" key="1">
    <source>
        <dbReference type="Pfam" id="PF02698"/>
    </source>
</evidence>
<dbReference type="EMBL" id="CAMXCT020002608">
    <property type="protein sequence ID" value="CAL1152669.1"/>
    <property type="molecule type" value="Genomic_DNA"/>
</dbReference>
<dbReference type="InterPro" id="IPR014729">
    <property type="entry name" value="Rossmann-like_a/b/a_fold"/>
</dbReference>
<reference evidence="3" key="2">
    <citation type="submission" date="2024-04" db="EMBL/GenBank/DDBJ databases">
        <authorList>
            <person name="Chen Y."/>
            <person name="Shah S."/>
            <person name="Dougan E. K."/>
            <person name="Thang M."/>
            <person name="Chan C."/>
        </authorList>
    </citation>
    <scope>NUCLEOTIDE SEQUENCE [LARGE SCALE GENOMIC DNA]</scope>
</reference>
<dbReference type="InterPro" id="IPR003848">
    <property type="entry name" value="DUF218"/>
</dbReference>
<reference evidence="2" key="1">
    <citation type="submission" date="2022-10" db="EMBL/GenBank/DDBJ databases">
        <authorList>
            <person name="Chen Y."/>
            <person name="Dougan E. K."/>
            <person name="Chan C."/>
            <person name="Rhodes N."/>
            <person name="Thang M."/>
        </authorList>
    </citation>
    <scope>NUCLEOTIDE SEQUENCE</scope>
</reference>
<comment type="caution">
    <text evidence="2">The sequence shown here is derived from an EMBL/GenBank/DDBJ whole genome shotgun (WGS) entry which is preliminary data.</text>
</comment>